<accession>A0A853BRE2</accession>
<protein>
    <submittedName>
        <fullName evidence="1">Uncharacterized protein</fullName>
    </submittedName>
</protein>
<evidence type="ECO:0000313" key="2">
    <source>
        <dbReference type="Proteomes" id="UP000575985"/>
    </source>
</evidence>
<gene>
    <name evidence="1" type="ORF">HNR12_003404</name>
</gene>
<dbReference type="RefSeq" id="WP_179768436.1">
    <property type="nucleotide sequence ID" value="NZ_JACCFO010000001.1"/>
</dbReference>
<comment type="caution">
    <text evidence="1">The sequence shown here is derived from an EMBL/GenBank/DDBJ whole genome shotgun (WGS) entry which is preliminary data.</text>
</comment>
<name>A0A853BRE2_9ACTN</name>
<evidence type="ECO:0000313" key="1">
    <source>
        <dbReference type="EMBL" id="NYI97127.1"/>
    </source>
</evidence>
<keyword evidence="2" id="KW-1185">Reference proteome</keyword>
<dbReference type="EMBL" id="JACCFO010000001">
    <property type="protein sequence ID" value="NYI97127.1"/>
    <property type="molecule type" value="Genomic_DNA"/>
</dbReference>
<sequence>MRQLSLVVTCTDRKITTPDPDLRVQTLPEGDVDHRVSVWTARIDRADDHLPLNRLYKGEHWVQVGALIERARQAGFTPELWVVSAGLGLQPALATAPSYAAALSPRHADSVASTSEERIRWWARLQAARGAARLQDLAKRGPVLLVLSEVYATALNAELCALGEAGDDVLLVGGDRDVTGIQRVPANRALRRALGGTLTSLNVRMAISWLEHCSPAGRLTSSDTTAAWTRWAESVRSPERYDRTPMSDEAVRAFIRVQTEQHPEYSRTRLHRLLRESGRACEQKRFAMLYAQTMGA</sequence>
<proteinExistence type="predicted"/>
<dbReference type="Proteomes" id="UP000575985">
    <property type="component" value="Unassembled WGS sequence"/>
</dbReference>
<dbReference type="AlphaFoldDB" id="A0A853BRE2"/>
<reference evidence="1 2" key="1">
    <citation type="submission" date="2020-07" db="EMBL/GenBank/DDBJ databases">
        <title>Sequencing the genomes of 1000 actinobacteria strains.</title>
        <authorList>
            <person name="Klenk H.-P."/>
        </authorList>
    </citation>
    <scope>NUCLEOTIDE SEQUENCE [LARGE SCALE GENOMIC DNA]</scope>
    <source>
        <strain evidence="1 2">DSM 45927</strain>
    </source>
</reference>
<organism evidence="1 2">
    <name type="scientific">Streptomonospora nanhaiensis</name>
    <dbReference type="NCBI Taxonomy" id="1323731"/>
    <lineage>
        <taxon>Bacteria</taxon>
        <taxon>Bacillati</taxon>
        <taxon>Actinomycetota</taxon>
        <taxon>Actinomycetes</taxon>
        <taxon>Streptosporangiales</taxon>
        <taxon>Nocardiopsidaceae</taxon>
        <taxon>Streptomonospora</taxon>
    </lineage>
</organism>